<organism evidence="1 2">
    <name type="scientific">Paramicrobacterium humi</name>
    <dbReference type="NCBI Taxonomy" id="640635"/>
    <lineage>
        <taxon>Bacteria</taxon>
        <taxon>Bacillati</taxon>
        <taxon>Actinomycetota</taxon>
        <taxon>Actinomycetes</taxon>
        <taxon>Micrococcales</taxon>
        <taxon>Microbacteriaceae</taxon>
        <taxon>Paramicrobacterium</taxon>
    </lineage>
</organism>
<dbReference type="Proteomes" id="UP000199183">
    <property type="component" value="Unassembled WGS sequence"/>
</dbReference>
<dbReference type="Pfam" id="PF04343">
    <property type="entry name" value="DUF488"/>
    <property type="match status" value="1"/>
</dbReference>
<accession>A0A1H4L9P4</accession>
<proteinExistence type="predicted"/>
<keyword evidence="2" id="KW-1185">Reference proteome</keyword>
<dbReference type="PANTHER" id="PTHR39337">
    <property type="entry name" value="BLR5642 PROTEIN"/>
    <property type="match status" value="1"/>
</dbReference>
<dbReference type="AlphaFoldDB" id="A0A1H4L9P4"/>
<dbReference type="STRING" id="640635.SAMN04489806_1472"/>
<dbReference type="InterPro" id="IPR014519">
    <property type="entry name" value="UCP024492"/>
</dbReference>
<evidence type="ECO:0008006" key="3">
    <source>
        <dbReference type="Google" id="ProtNLM"/>
    </source>
</evidence>
<reference evidence="1 2" key="1">
    <citation type="submission" date="2016-10" db="EMBL/GenBank/DDBJ databases">
        <authorList>
            <person name="de Groot N.N."/>
        </authorList>
    </citation>
    <scope>NUCLEOTIDE SEQUENCE [LARGE SCALE GENOMIC DNA]</scope>
    <source>
        <strain evidence="1 2">DSM 21799</strain>
    </source>
</reference>
<gene>
    <name evidence="1" type="ORF">SAMN04489806_1472</name>
</gene>
<name>A0A1H4L9P4_9MICO</name>
<dbReference type="PANTHER" id="PTHR39337:SF1">
    <property type="entry name" value="BLR5642 PROTEIN"/>
    <property type="match status" value="1"/>
</dbReference>
<sequence>MRRAAYTGAMPLLTFGHGRLERQELADLLRDARIERVVDVRRFPGSRANEAAARGQVPELLAEIGIAYRWDQRLGGRRRLDKHTPSPDTWWRVEAFRAYSAWTRGDEFQTALPDLVDDIGTARTAVMCSESVWWRCHRRIIADVVALGCGIPVEHLMHTGKLTAHEPSEGARVLEGTRLVWDDAG</sequence>
<dbReference type="InterPro" id="IPR007438">
    <property type="entry name" value="DUF488"/>
</dbReference>
<dbReference type="EMBL" id="FNRY01000001">
    <property type="protein sequence ID" value="SEB67490.1"/>
    <property type="molecule type" value="Genomic_DNA"/>
</dbReference>
<evidence type="ECO:0000313" key="2">
    <source>
        <dbReference type="Proteomes" id="UP000199183"/>
    </source>
</evidence>
<protein>
    <recommendedName>
        <fullName evidence="3">DUF488 domain-containing protein</fullName>
    </recommendedName>
</protein>
<evidence type="ECO:0000313" key="1">
    <source>
        <dbReference type="EMBL" id="SEB67490.1"/>
    </source>
</evidence>
<dbReference type="PIRSF" id="PIRSF024492">
    <property type="entry name" value="UCP024492"/>
    <property type="match status" value="1"/>
</dbReference>